<dbReference type="Proteomes" id="UP000017836">
    <property type="component" value="Unassembled WGS sequence"/>
</dbReference>
<dbReference type="PANTHER" id="PTHR47481">
    <property type="match status" value="1"/>
</dbReference>
<dbReference type="EMBL" id="KI392058">
    <property type="protein sequence ID" value="ERN20584.1"/>
    <property type="molecule type" value="Genomic_DNA"/>
</dbReference>
<organism evidence="1 2">
    <name type="scientific">Amborella trichopoda</name>
    <dbReference type="NCBI Taxonomy" id="13333"/>
    <lineage>
        <taxon>Eukaryota</taxon>
        <taxon>Viridiplantae</taxon>
        <taxon>Streptophyta</taxon>
        <taxon>Embryophyta</taxon>
        <taxon>Tracheophyta</taxon>
        <taxon>Spermatophyta</taxon>
        <taxon>Magnoliopsida</taxon>
        <taxon>Amborellales</taxon>
        <taxon>Amborellaceae</taxon>
        <taxon>Amborella</taxon>
    </lineage>
</organism>
<dbReference type="OMA" id="THNAFVA"/>
<proteinExistence type="predicted"/>
<dbReference type="Gramene" id="ERN20584">
    <property type="protein sequence ID" value="ERN20584"/>
    <property type="gene ID" value="AMTR_s00070p00072810"/>
</dbReference>
<name>U5DDH6_AMBTC</name>
<evidence type="ECO:0000313" key="2">
    <source>
        <dbReference type="Proteomes" id="UP000017836"/>
    </source>
</evidence>
<gene>
    <name evidence="1" type="ORF">AMTR_s00070p00072810</name>
</gene>
<evidence type="ECO:0008006" key="3">
    <source>
        <dbReference type="Google" id="ProtNLM"/>
    </source>
</evidence>
<sequence>MEKIKALADELEAIQQPVSQKDIIFYALDGLGINYDSLITLVTTSLELPSFEALYSILLNRKKRLEQYHSSTNENIRSAFFTIRDCSRGNRVRDRDQGGGRGHDTQTLQVIYNKAGHNVLHCLQRYNFTYALDFPAAFFAMNLSTDPYDSTWYPDIAATNHMIENASSIMHPSPYTGQEPIVVANGKTLLINSTGTTYLHTPLSNFLLRDTLHVPHL</sequence>
<protein>
    <recommendedName>
        <fullName evidence="3">Reverse transcriptase Ty1/copia-type domain-containing protein</fullName>
    </recommendedName>
</protein>
<reference evidence="2" key="1">
    <citation type="journal article" date="2013" name="Science">
        <title>The Amborella genome and the evolution of flowering plants.</title>
        <authorList>
            <consortium name="Amborella Genome Project"/>
        </authorList>
    </citation>
    <scope>NUCLEOTIDE SEQUENCE [LARGE SCALE GENOMIC DNA]</scope>
</reference>
<keyword evidence="2" id="KW-1185">Reference proteome</keyword>
<dbReference type="eggNOG" id="KOG0017">
    <property type="taxonomic scope" value="Eukaryota"/>
</dbReference>
<dbReference type="HOGENOM" id="CLU_1273752_0_0_1"/>
<dbReference type="PANTHER" id="PTHR47481:SF7">
    <property type="entry name" value="CCHC-TYPE DOMAIN-CONTAINING PROTEIN"/>
    <property type="match status" value="1"/>
</dbReference>
<dbReference type="AlphaFoldDB" id="U5DDH6"/>
<evidence type="ECO:0000313" key="1">
    <source>
        <dbReference type="EMBL" id="ERN20584.1"/>
    </source>
</evidence>
<accession>U5DDH6</accession>